<accession>A0A8X6HSZ8</accession>
<sequence length="83" mass="9651">MTENMDTNEVPLTIDPIQAAILKKHYDLEANLVEASFHLKFITDTFAYEKTFSKGEELIQKYRKNFAGIDKLMEHQRGELPSF</sequence>
<keyword evidence="2" id="KW-1185">Reference proteome</keyword>
<proteinExistence type="predicted"/>
<dbReference type="EMBL" id="BMAO01039163">
    <property type="protein sequence ID" value="GFR29399.1"/>
    <property type="molecule type" value="Genomic_DNA"/>
</dbReference>
<reference evidence="1" key="1">
    <citation type="submission" date="2020-07" db="EMBL/GenBank/DDBJ databases">
        <title>Multicomponent nature underlies the extraordinary mechanical properties of spider dragline silk.</title>
        <authorList>
            <person name="Kono N."/>
            <person name="Nakamura H."/>
            <person name="Mori M."/>
            <person name="Yoshida Y."/>
            <person name="Ohtoshi R."/>
            <person name="Malay A.D."/>
            <person name="Moran D.A.P."/>
            <person name="Tomita M."/>
            <person name="Numata K."/>
            <person name="Arakawa K."/>
        </authorList>
    </citation>
    <scope>NUCLEOTIDE SEQUENCE</scope>
</reference>
<name>A0A8X6HSZ8_TRICU</name>
<organism evidence="1 2">
    <name type="scientific">Trichonephila clavata</name>
    <name type="common">Joro spider</name>
    <name type="synonym">Nephila clavata</name>
    <dbReference type="NCBI Taxonomy" id="2740835"/>
    <lineage>
        <taxon>Eukaryota</taxon>
        <taxon>Metazoa</taxon>
        <taxon>Ecdysozoa</taxon>
        <taxon>Arthropoda</taxon>
        <taxon>Chelicerata</taxon>
        <taxon>Arachnida</taxon>
        <taxon>Araneae</taxon>
        <taxon>Araneomorphae</taxon>
        <taxon>Entelegynae</taxon>
        <taxon>Araneoidea</taxon>
        <taxon>Nephilidae</taxon>
        <taxon>Trichonephila</taxon>
    </lineage>
</organism>
<protein>
    <submittedName>
        <fullName evidence="1">Uncharacterized protein</fullName>
    </submittedName>
</protein>
<comment type="caution">
    <text evidence="1">The sequence shown here is derived from an EMBL/GenBank/DDBJ whole genome shotgun (WGS) entry which is preliminary data.</text>
</comment>
<evidence type="ECO:0000313" key="2">
    <source>
        <dbReference type="Proteomes" id="UP000887116"/>
    </source>
</evidence>
<dbReference type="Proteomes" id="UP000887116">
    <property type="component" value="Unassembled WGS sequence"/>
</dbReference>
<evidence type="ECO:0000313" key="1">
    <source>
        <dbReference type="EMBL" id="GFR29399.1"/>
    </source>
</evidence>
<dbReference type="AlphaFoldDB" id="A0A8X6HSZ8"/>
<gene>
    <name evidence="1" type="ORF">TNCT_457951</name>
</gene>